<dbReference type="PANTHER" id="PTHR36924">
    <property type="entry name" value="ANTITOXIN HIGA-1"/>
    <property type="match status" value="1"/>
</dbReference>
<dbReference type="AlphaFoldDB" id="A0A3A9IUY6"/>
<comment type="caution">
    <text evidence="3">The sequence shown here is derived from an EMBL/GenBank/DDBJ whole genome shotgun (WGS) entry which is preliminary data.</text>
</comment>
<dbReference type="SMART" id="SM00530">
    <property type="entry name" value="HTH_XRE"/>
    <property type="match status" value="1"/>
</dbReference>
<organism evidence="3 4">
    <name type="scientific">Aeromonas veronii</name>
    <dbReference type="NCBI Taxonomy" id="654"/>
    <lineage>
        <taxon>Bacteria</taxon>
        <taxon>Pseudomonadati</taxon>
        <taxon>Pseudomonadota</taxon>
        <taxon>Gammaproteobacteria</taxon>
        <taxon>Aeromonadales</taxon>
        <taxon>Aeromonadaceae</taxon>
        <taxon>Aeromonas</taxon>
    </lineage>
</organism>
<evidence type="ECO:0000313" key="4">
    <source>
        <dbReference type="Proteomes" id="UP000281725"/>
    </source>
</evidence>
<sequence length="95" mass="10264">MAEMYNPPHPGALIKENMEALGLSARRLAAALGVAPSTVQRVLAEKSEVSPEMALRLAAVIGSSAPMWLAMQDAYNLWQARQHVDLSGLHRLCLA</sequence>
<accession>A0A3A9IUY6</accession>
<feature type="domain" description="HTH cro/C1-type" evidence="2">
    <location>
        <begin position="14"/>
        <end position="68"/>
    </location>
</feature>
<name>A0A3A9IUY6_AERVE</name>
<dbReference type="InterPro" id="IPR013430">
    <property type="entry name" value="Toxin_antidote_HigA"/>
</dbReference>
<evidence type="ECO:0000259" key="2">
    <source>
        <dbReference type="PROSITE" id="PS50943"/>
    </source>
</evidence>
<dbReference type="PROSITE" id="PS50943">
    <property type="entry name" value="HTH_CROC1"/>
    <property type="match status" value="1"/>
</dbReference>
<dbReference type="PANTHER" id="PTHR36924:SF1">
    <property type="entry name" value="ANTITOXIN HIGA-1"/>
    <property type="match status" value="1"/>
</dbReference>
<dbReference type="Gene3D" id="1.10.260.40">
    <property type="entry name" value="lambda repressor-like DNA-binding domains"/>
    <property type="match status" value="1"/>
</dbReference>
<dbReference type="EMBL" id="RAWX01000001">
    <property type="protein sequence ID" value="RKJ92173.1"/>
    <property type="molecule type" value="Genomic_DNA"/>
</dbReference>
<dbReference type="Pfam" id="PF01381">
    <property type="entry name" value="HTH_3"/>
    <property type="match status" value="1"/>
</dbReference>
<reference evidence="3 4" key="1">
    <citation type="submission" date="2018-09" db="EMBL/GenBank/DDBJ databases">
        <title>Genome sequencing of Aeromonas veronii MS-17-88.</title>
        <authorList>
            <person name="Tekedar H.C."/>
            <person name="Arick M.A."/>
            <person name="Hsu C.-Y."/>
            <person name="Thrash A."/>
            <person name="Karsi A."/>
            <person name="Lawrence M.L."/>
            <person name="Abdelhamed H."/>
        </authorList>
    </citation>
    <scope>NUCLEOTIDE SEQUENCE [LARGE SCALE GENOMIC DNA]</scope>
    <source>
        <strain evidence="3 4">MS 17-88</strain>
    </source>
</reference>
<dbReference type="RefSeq" id="WP_120414582.1">
    <property type="nucleotide sequence ID" value="NZ_RAWX01000001.1"/>
</dbReference>
<protein>
    <submittedName>
        <fullName evidence="3">Addiction module antidote protein, HigA family</fullName>
    </submittedName>
</protein>
<evidence type="ECO:0000313" key="3">
    <source>
        <dbReference type="EMBL" id="RKJ92173.1"/>
    </source>
</evidence>
<gene>
    <name evidence="3" type="primary">higA</name>
    <name evidence="3" type="ORF">D6R50_06370</name>
</gene>
<dbReference type="InterPro" id="IPR010982">
    <property type="entry name" value="Lambda_DNA-bd_dom_sf"/>
</dbReference>
<dbReference type="NCBIfam" id="TIGR02607">
    <property type="entry name" value="antidote_HigA"/>
    <property type="match status" value="1"/>
</dbReference>
<proteinExistence type="predicted"/>
<dbReference type="Proteomes" id="UP000281725">
    <property type="component" value="Unassembled WGS sequence"/>
</dbReference>
<dbReference type="SUPFAM" id="SSF47413">
    <property type="entry name" value="lambda repressor-like DNA-binding domains"/>
    <property type="match status" value="1"/>
</dbReference>
<dbReference type="InterPro" id="IPR001387">
    <property type="entry name" value="Cro/C1-type_HTH"/>
</dbReference>
<dbReference type="CDD" id="cd00093">
    <property type="entry name" value="HTH_XRE"/>
    <property type="match status" value="1"/>
</dbReference>
<evidence type="ECO:0000256" key="1">
    <source>
        <dbReference type="ARBA" id="ARBA00023125"/>
    </source>
</evidence>
<keyword evidence="1" id="KW-0238">DNA-binding</keyword>
<dbReference type="GO" id="GO:0003677">
    <property type="term" value="F:DNA binding"/>
    <property type="evidence" value="ECO:0007669"/>
    <property type="project" value="UniProtKB-KW"/>
</dbReference>